<sequence>MFQEFETSASPDKGKERVETLRSLFDELEIDAFLVPRSDAFQGEYIPDSEARLAWLTGFTGSAGVALVMRKTAHVFVDGRYRSQVSDQVDTEVFTPEDLVENPPSKWLKINGHKGLRIGVDPWLHTIAEIKALEKTADEIGATVVRLPANPVDRIWRERPSPPSGKVSIQPLEYAGAPPKEKLAAIRETISRAKADACILTDPSSVAWAFNIRGQDVPHTPHPLAFAIIERGDTAAIFIDESKLDRKTRAYLTQLADIRAPATFADAIADLAAKNCAIMLDPALASSQIASLIADGGGRLVEHADPARLPRAIKNDTEIKGSRATHKRDGAAMTAFLSWLDRQQPGSVDEISAVKALEKARRTTGERMQAPLKDISFDTISGAGPDGAIIHYRVTTATNRTLEPGQLYLVDSGGQYVDGTTDITRTVAIGAVGEEEKRWFTLVLKGMISITLLRFPENTRGVDIDAFARIALWKAGGDYAHGTGHGVGSYLSVHEGPQSISRRGMQSLEPGMVISNEPGYYRDGAFGIRIENLVLVHEPQAIEGGDKPMLGFETLTLCPIDRRLVLPDLLNRDELQWLNAYHARVREELAPLIDKDEDREWLIRATEPIGQNAS</sequence>
<dbReference type="Gene3D" id="3.40.350.10">
    <property type="entry name" value="Creatinase/prolidase N-terminal domain"/>
    <property type="match status" value="2"/>
</dbReference>
<dbReference type="InterPro" id="IPR029149">
    <property type="entry name" value="Creatin/AminoP/Spt16_N"/>
</dbReference>
<organism evidence="7 8">
    <name type="scientific">Flavimaribacter sediminis</name>
    <dbReference type="NCBI Taxonomy" id="2865987"/>
    <lineage>
        <taxon>Bacteria</taxon>
        <taxon>Pseudomonadati</taxon>
        <taxon>Pseudomonadota</taxon>
        <taxon>Alphaproteobacteria</taxon>
        <taxon>Hyphomicrobiales</taxon>
        <taxon>Rhizobiaceae</taxon>
        <taxon>Flavimaribacter</taxon>
    </lineage>
</organism>
<dbReference type="SUPFAM" id="SSF53092">
    <property type="entry name" value="Creatinase/prolidase N-terminal domain"/>
    <property type="match status" value="1"/>
</dbReference>
<dbReference type="GO" id="GO:0046872">
    <property type="term" value="F:metal ion binding"/>
    <property type="evidence" value="ECO:0007669"/>
    <property type="project" value="UniProtKB-KW"/>
</dbReference>
<evidence type="ECO:0000259" key="5">
    <source>
        <dbReference type="Pfam" id="PF01321"/>
    </source>
</evidence>
<feature type="domain" description="Creatinase N-terminal" evidence="5">
    <location>
        <begin position="17"/>
        <end position="138"/>
    </location>
</feature>
<evidence type="ECO:0000259" key="6">
    <source>
        <dbReference type="Pfam" id="PF16188"/>
    </source>
</evidence>
<dbReference type="Pfam" id="PF00557">
    <property type="entry name" value="Peptidase_M24"/>
    <property type="match status" value="1"/>
</dbReference>
<dbReference type="CDD" id="cd01085">
    <property type="entry name" value="APP"/>
    <property type="match status" value="1"/>
</dbReference>
<dbReference type="PANTHER" id="PTHR43763:SF6">
    <property type="entry name" value="XAA-PRO AMINOPEPTIDASE 1"/>
    <property type="match status" value="1"/>
</dbReference>
<dbReference type="InterPro" id="IPR050422">
    <property type="entry name" value="X-Pro_aminopeptidase_P"/>
</dbReference>
<dbReference type="Pfam" id="PF16188">
    <property type="entry name" value="Peptidase_M24_C"/>
    <property type="match status" value="1"/>
</dbReference>
<dbReference type="Pfam" id="PF16189">
    <property type="entry name" value="Creatinase_N_2"/>
    <property type="match status" value="1"/>
</dbReference>
<dbReference type="InterPro" id="IPR000994">
    <property type="entry name" value="Pept_M24"/>
</dbReference>
<dbReference type="RefSeq" id="WP_220226505.1">
    <property type="nucleotide sequence ID" value="NZ_JAICBX010000001.1"/>
</dbReference>
<name>A0AAE2ZJL8_9HYPH</name>
<accession>A0AAE2ZJL8</accession>
<dbReference type="FunFam" id="3.90.230.10:FF:000009">
    <property type="entry name" value="xaa-Pro aminopeptidase 2"/>
    <property type="match status" value="1"/>
</dbReference>
<evidence type="ECO:0000313" key="7">
    <source>
        <dbReference type="EMBL" id="MBW8635785.1"/>
    </source>
</evidence>
<dbReference type="SUPFAM" id="SSF55920">
    <property type="entry name" value="Creatinase/aminopeptidase"/>
    <property type="match status" value="1"/>
</dbReference>
<dbReference type="Gene3D" id="3.90.230.10">
    <property type="entry name" value="Creatinase/methionine aminopeptidase superfamily"/>
    <property type="match status" value="1"/>
</dbReference>
<evidence type="ECO:0000256" key="2">
    <source>
        <dbReference type="ARBA" id="ARBA00022723"/>
    </source>
</evidence>
<dbReference type="Proteomes" id="UP001196509">
    <property type="component" value="Unassembled WGS sequence"/>
</dbReference>
<dbReference type="PANTHER" id="PTHR43763">
    <property type="entry name" value="XAA-PRO AMINOPEPTIDASE 1"/>
    <property type="match status" value="1"/>
</dbReference>
<keyword evidence="3" id="KW-0378">Hydrolase</keyword>
<feature type="domain" description="Peptidase M24 C-terminal" evidence="6">
    <location>
        <begin position="548"/>
        <end position="609"/>
    </location>
</feature>
<keyword evidence="2" id="KW-0479">Metal-binding</keyword>
<evidence type="ECO:0000256" key="3">
    <source>
        <dbReference type="ARBA" id="ARBA00022801"/>
    </source>
</evidence>
<keyword evidence="7" id="KW-0645">Protease</keyword>
<evidence type="ECO:0000256" key="1">
    <source>
        <dbReference type="ARBA" id="ARBA00008766"/>
    </source>
</evidence>
<comment type="caution">
    <text evidence="7">The sequence shown here is derived from an EMBL/GenBank/DDBJ whole genome shotgun (WGS) entry which is preliminary data.</text>
</comment>
<gene>
    <name evidence="7" type="ORF">K1W69_01190</name>
</gene>
<evidence type="ECO:0000313" key="8">
    <source>
        <dbReference type="Proteomes" id="UP001196509"/>
    </source>
</evidence>
<protein>
    <submittedName>
        <fullName evidence="7">Aminopeptidase P family protein</fullName>
    </submittedName>
</protein>
<feature type="domain" description="Peptidase M24" evidence="4">
    <location>
        <begin position="323"/>
        <end position="538"/>
    </location>
</feature>
<dbReference type="EMBL" id="JAICBX010000001">
    <property type="protein sequence ID" value="MBW8635785.1"/>
    <property type="molecule type" value="Genomic_DNA"/>
</dbReference>
<dbReference type="GO" id="GO:0005737">
    <property type="term" value="C:cytoplasm"/>
    <property type="evidence" value="ECO:0007669"/>
    <property type="project" value="UniProtKB-ARBA"/>
</dbReference>
<keyword evidence="7" id="KW-0031">Aminopeptidase</keyword>
<evidence type="ECO:0000259" key="4">
    <source>
        <dbReference type="Pfam" id="PF00557"/>
    </source>
</evidence>
<dbReference type="InterPro" id="IPR033740">
    <property type="entry name" value="Pept_M24B"/>
</dbReference>
<reference evidence="7" key="1">
    <citation type="submission" date="2021-08" db="EMBL/GenBank/DDBJ databases">
        <title>Hoeflea bacterium WL0058 sp. nov., isolated from the sediment.</title>
        <authorList>
            <person name="Wang L."/>
            <person name="Zhang D."/>
        </authorList>
    </citation>
    <scope>NUCLEOTIDE SEQUENCE</scope>
    <source>
        <strain evidence="7">WL0058</strain>
    </source>
</reference>
<dbReference type="Pfam" id="PF01321">
    <property type="entry name" value="Creatinase_N"/>
    <property type="match status" value="1"/>
</dbReference>
<comment type="similarity">
    <text evidence="1">Belongs to the peptidase M24B family.</text>
</comment>
<dbReference type="GO" id="GO:0070006">
    <property type="term" value="F:metalloaminopeptidase activity"/>
    <property type="evidence" value="ECO:0007669"/>
    <property type="project" value="InterPro"/>
</dbReference>
<dbReference type="InterPro" id="IPR032416">
    <property type="entry name" value="Peptidase_M24_C"/>
</dbReference>
<proteinExistence type="inferred from homology"/>
<dbReference type="InterPro" id="IPR036005">
    <property type="entry name" value="Creatinase/aminopeptidase-like"/>
</dbReference>
<dbReference type="InterPro" id="IPR000587">
    <property type="entry name" value="Creatinase_N"/>
</dbReference>
<keyword evidence="8" id="KW-1185">Reference proteome</keyword>
<dbReference type="AlphaFoldDB" id="A0AAE2ZJL8"/>